<dbReference type="PANTHER" id="PTHR31569:SF4">
    <property type="entry name" value="SWIM-TYPE DOMAIN-CONTAINING PROTEIN"/>
    <property type="match status" value="1"/>
</dbReference>
<dbReference type="Pfam" id="PF10551">
    <property type="entry name" value="MULE"/>
    <property type="match status" value="1"/>
</dbReference>
<dbReference type="AlphaFoldDB" id="A0A392M705"/>
<dbReference type="EMBL" id="LXQA010004639">
    <property type="protein sequence ID" value="MCH83091.1"/>
    <property type="molecule type" value="Genomic_DNA"/>
</dbReference>
<keyword evidence="3" id="KW-1185">Reference proteome</keyword>
<dbReference type="Proteomes" id="UP000265520">
    <property type="component" value="Unassembled WGS sequence"/>
</dbReference>
<evidence type="ECO:0000313" key="3">
    <source>
        <dbReference type="Proteomes" id="UP000265520"/>
    </source>
</evidence>
<gene>
    <name evidence="2" type="ORF">A2U01_0003906</name>
</gene>
<organism evidence="2 3">
    <name type="scientific">Trifolium medium</name>
    <dbReference type="NCBI Taxonomy" id="97028"/>
    <lineage>
        <taxon>Eukaryota</taxon>
        <taxon>Viridiplantae</taxon>
        <taxon>Streptophyta</taxon>
        <taxon>Embryophyta</taxon>
        <taxon>Tracheophyta</taxon>
        <taxon>Spermatophyta</taxon>
        <taxon>Magnoliopsida</taxon>
        <taxon>eudicotyledons</taxon>
        <taxon>Gunneridae</taxon>
        <taxon>Pentapetalae</taxon>
        <taxon>rosids</taxon>
        <taxon>fabids</taxon>
        <taxon>Fabales</taxon>
        <taxon>Fabaceae</taxon>
        <taxon>Papilionoideae</taxon>
        <taxon>50 kb inversion clade</taxon>
        <taxon>NPAAA clade</taxon>
        <taxon>Hologalegina</taxon>
        <taxon>IRL clade</taxon>
        <taxon>Trifolieae</taxon>
        <taxon>Trifolium</taxon>
    </lineage>
</organism>
<dbReference type="InterPro" id="IPR052579">
    <property type="entry name" value="Zinc_finger_SWIM"/>
</dbReference>
<proteinExistence type="predicted"/>
<feature type="domain" description="MULE transposase" evidence="1">
    <location>
        <begin position="2"/>
        <end position="67"/>
    </location>
</feature>
<dbReference type="PANTHER" id="PTHR31569">
    <property type="entry name" value="SWIM-TYPE DOMAIN-CONTAINING PROTEIN"/>
    <property type="match status" value="1"/>
</dbReference>
<name>A0A392M705_9FABA</name>
<sequence>MTYSIAFAFMTSEKEDNFVRALERCRDMLKCQDNPEVVVTNRDLALMNAIDRVFLKSTVLLCRFHITIKHALTPVRIGPAHEDKWLMIPDMCFLLAQKYKHVVVCLPTTKAKLLLPPTSLMWAKHHLQNATNWSYKYLERMSNYNNITRAQGGIIIRDYDAHEKIVVDLEDNIVPETVDLTED</sequence>
<protein>
    <submittedName>
        <fullName evidence="2">Protein FAR1-RELATED SEQUENCE 6-like</fullName>
    </submittedName>
</protein>
<evidence type="ECO:0000259" key="1">
    <source>
        <dbReference type="Pfam" id="PF10551"/>
    </source>
</evidence>
<reference evidence="2 3" key="1">
    <citation type="journal article" date="2018" name="Front. Plant Sci.">
        <title>Red Clover (Trifolium pratense) and Zigzag Clover (T. medium) - A Picture of Genomic Similarities and Differences.</title>
        <authorList>
            <person name="Dluhosova J."/>
            <person name="Istvanek J."/>
            <person name="Nedelnik J."/>
            <person name="Repkova J."/>
        </authorList>
    </citation>
    <scope>NUCLEOTIDE SEQUENCE [LARGE SCALE GENOMIC DNA]</scope>
    <source>
        <strain evidence="3">cv. 10/8</strain>
        <tissue evidence="2">Leaf</tissue>
    </source>
</reference>
<comment type="caution">
    <text evidence="2">The sequence shown here is derived from an EMBL/GenBank/DDBJ whole genome shotgun (WGS) entry which is preliminary data.</text>
</comment>
<evidence type="ECO:0000313" key="2">
    <source>
        <dbReference type="EMBL" id="MCH83091.1"/>
    </source>
</evidence>
<accession>A0A392M705</accession>
<dbReference type="InterPro" id="IPR018289">
    <property type="entry name" value="MULE_transposase_dom"/>
</dbReference>